<feature type="coiled-coil region" evidence="1">
    <location>
        <begin position="89"/>
        <end position="165"/>
    </location>
</feature>
<dbReference type="Proteomes" id="UP000887116">
    <property type="component" value="Unassembled WGS sequence"/>
</dbReference>
<evidence type="ECO:0000256" key="2">
    <source>
        <dbReference type="SAM" id="MobiDB-lite"/>
    </source>
</evidence>
<protein>
    <submittedName>
        <fullName evidence="3">Uncharacterized protein</fullName>
    </submittedName>
</protein>
<keyword evidence="4" id="KW-1185">Reference proteome</keyword>
<evidence type="ECO:0000313" key="3">
    <source>
        <dbReference type="EMBL" id="GFQ96752.1"/>
    </source>
</evidence>
<gene>
    <name evidence="3" type="primary">NCL1_46747</name>
    <name evidence="3" type="ORF">TNCT_517301</name>
</gene>
<comment type="caution">
    <text evidence="3">The sequence shown here is derived from an EMBL/GenBank/DDBJ whole genome shotgun (WGS) entry which is preliminary data.</text>
</comment>
<organism evidence="3 4">
    <name type="scientific">Trichonephila clavata</name>
    <name type="common">Joro spider</name>
    <name type="synonym">Nephila clavata</name>
    <dbReference type="NCBI Taxonomy" id="2740835"/>
    <lineage>
        <taxon>Eukaryota</taxon>
        <taxon>Metazoa</taxon>
        <taxon>Ecdysozoa</taxon>
        <taxon>Arthropoda</taxon>
        <taxon>Chelicerata</taxon>
        <taxon>Arachnida</taxon>
        <taxon>Araneae</taxon>
        <taxon>Araneomorphae</taxon>
        <taxon>Entelegynae</taxon>
        <taxon>Araneoidea</taxon>
        <taxon>Nephilidae</taxon>
        <taxon>Trichonephila</taxon>
    </lineage>
</organism>
<evidence type="ECO:0000256" key="1">
    <source>
        <dbReference type="SAM" id="Coils"/>
    </source>
</evidence>
<reference evidence="3" key="1">
    <citation type="submission" date="2020-07" db="EMBL/GenBank/DDBJ databases">
        <title>Multicomponent nature underlies the extraordinary mechanical properties of spider dragline silk.</title>
        <authorList>
            <person name="Kono N."/>
            <person name="Nakamura H."/>
            <person name="Mori M."/>
            <person name="Yoshida Y."/>
            <person name="Ohtoshi R."/>
            <person name="Malay A.D."/>
            <person name="Moran D.A.P."/>
            <person name="Tomita M."/>
            <person name="Numata K."/>
            <person name="Arakawa K."/>
        </authorList>
    </citation>
    <scope>NUCLEOTIDE SEQUENCE</scope>
</reference>
<proteinExistence type="predicted"/>
<keyword evidence="1" id="KW-0175">Coiled coil</keyword>
<sequence length="1951" mass="220722">MDLDGKMNYNENCLATFNDLHDDANCSLDFFSTLDKYLLREDTLTTSAPSLSKTDNREDIGNLVENAFISTSDNSLKSTYSGSEHGSWFDGLSKENEDLKRANTTLKQKITHQNRLIANCEEKLAISMKDLFSTKEELDQLKKKNEENETENSNLKLHIEQLKFEVNQFKNLKLMKDQERLKVPELEKMLTSKSKSIERYKKSAVANRALITEKDNLIKRMECHTKYLWDVLIDISGKLGGAGILTEKQKRNLLREYEEEYLSLNISVDEDGKDIKNILNALPTVLSEVPDTSTSCSKKISDLSSDNELRSSSVCSSTPLLSANEVTSSDDFHTDSLRNKLLMHPLMKRAKAKKSLSRKLKSSLPLQEHKNHLISYPSPDTLSSEKEREPYPVEQSKTEINLITLDSENNKNGGLEIIERPLTANYSASLNESDICLQSKSFIKDISVPLLDISSEAAGNVPDSEKMGPIERNPTVIDIIQQEFNSVKQIHEKSEEETIKKHCIPNVFTNVSNDVHKKTGQKEAMLYDNLACDFQKTSTLEKTSNAPQNDFYILGDSLEETPDLGKINFDFLSNGLNIADDIEKTSNPEETNCDLLQNDLNISDDGLDLSDDILFEFKETLNILNKLPICISPLPPTPPKIERLFEVPSPLNNDLEKSTEILHHEHIISPCSNKETIDISDENICSDFNEENTSANLKSPSSKMFDFDYSTETNYSPEEITNNNEILFRKNLPTYSHNGLCSGSGMNDHNIFSETNLNSRNDDSLGLQSKNIFSFPKLGCRKSLTCQDSCINTNEYKNEDNSDRIELLINKKISHHNLHTETKENSVSDSSNNISKYVLSSDKPCPSQVIEENQDIFSSEVLKDFSLAIHFKNVQKDLSSDEDDCSKANNCEANLNLNKKLDVKGTSVNKTESEAISAKSHLKVLPVESHIVKKKSRNKFLFRRGNSNISQNQNIQKPNCISESEKDSFIKKISVVGTEKGVLEQVEKVSVIKDTEQNTSNVNLKDFDELVESSVEIESEASSIKKKRPLYSNFIPAAETLEKKYCNKFNDDSNKIIPTETYIKNLFEGSLKQSSEVELQTPPTKRKIPESSSSIIPLKKICNEISKSNSSSKKKTIMLPGPSIPSNSTKSRLINKASLNLTKEEMLPKKCTRECSNPELQKKPCSVKKVGLNVGNSLKKKIKNTSSEFVAPVRIKGRTFQGRTFSKKSGNDDSITSLVVEKQNIDCSKTLEDVKCSTSIVNEVENTEYEVNKMPTKVRKEHQKKNSSISAFSSITTNSNRSDGITLLNSSLMEEKLQPVEEVTLKDPSALLPDDKKKTNLRATKAVLNLVKKQSSFKQKLIKIQEYAAKQNTKCSLNCNEGIAETLQNDKSSKKVTLRQNSVSNEQSETQLPSISGKSILKDFEETTLVQNKICSLGEKRKLLPSVKNFQTPRKKSTASIDELVNERKEFCCNNSVEKEKSKMEEDLSQICIGESSIHQVFTINKSKQKLLNKNSNFCTISDDNCSASVANSQVYVLPSTSPGTSKSMKSKKKFKKIQVLRKKNMHLRDNNKISVPSQNLIQHILQDIENVHSTDERFKPYVRALTNHLINPANAPDVKAVIFHVLNYLHFSQSDHLIKFIENRKQCEALHNAENCIVRALLRIEKMAKPYLCDLIQKTVNTIYQLILAKEKFPSEGLASFCRVLTEICKRKGDKSLPLSLCCDLLKAKHKFSPLLVASIIGVWKEPFELSDDFSDEEMAFFGAIALGTKHFPKKCKGIRKMCYFTFLSENLPTQSIPDVTKAVEFVKNRIILNCLQNSYNDIWKLASTLVILSGRQTWDWIEKNIIEAYILKHLGRFSSQMLNEQAFHFFCDLYVDIALLNPAYRAEKVLIWYFQKEIFNKDVSLIKDSAAIAIIKLSIFEKREMPASVLKWFERNQDNPKLVEIENVFQRRLIYDDSQHLSVQDIVGV</sequence>
<name>A0A8X6ILG6_TRICU</name>
<dbReference type="OrthoDB" id="6436323at2759"/>
<feature type="region of interest" description="Disordered" evidence="2">
    <location>
        <begin position="368"/>
        <end position="394"/>
    </location>
</feature>
<evidence type="ECO:0000313" key="4">
    <source>
        <dbReference type="Proteomes" id="UP000887116"/>
    </source>
</evidence>
<dbReference type="EMBL" id="BMAO01014741">
    <property type="protein sequence ID" value="GFQ96752.1"/>
    <property type="molecule type" value="Genomic_DNA"/>
</dbReference>
<accession>A0A8X6ILG6</accession>